<dbReference type="GO" id="GO:0008295">
    <property type="term" value="P:spermidine biosynthetic process"/>
    <property type="evidence" value="ECO:0007669"/>
    <property type="project" value="UniProtKB-KW"/>
</dbReference>
<keyword evidence="12" id="KW-0456">Lyase</keyword>
<evidence type="ECO:0000256" key="15">
    <source>
        <dbReference type="ARBA" id="ARBA00048112"/>
    </source>
</evidence>
<organism evidence="16 17">
    <name type="scientific">Eptatretus burgeri</name>
    <name type="common">Inshore hagfish</name>
    <dbReference type="NCBI Taxonomy" id="7764"/>
    <lineage>
        <taxon>Eukaryota</taxon>
        <taxon>Metazoa</taxon>
        <taxon>Chordata</taxon>
        <taxon>Craniata</taxon>
        <taxon>Vertebrata</taxon>
        <taxon>Cyclostomata</taxon>
        <taxon>Myxini</taxon>
        <taxon>Myxiniformes</taxon>
        <taxon>Myxinidae</taxon>
        <taxon>Eptatretinae</taxon>
        <taxon>Eptatretus</taxon>
    </lineage>
</organism>
<proteinExistence type="inferred from homology"/>
<dbReference type="InterPro" id="IPR048283">
    <property type="entry name" value="AdoMetDC-like"/>
</dbReference>
<dbReference type="GO" id="GO:0004014">
    <property type="term" value="F:adenosylmethionine decarboxylase activity"/>
    <property type="evidence" value="ECO:0007669"/>
    <property type="project" value="UniProtKB-EC"/>
</dbReference>
<dbReference type="EC" id="4.1.1.50" evidence="5"/>
<dbReference type="OMA" id="TYFASHR"/>
<dbReference type="InterPro" id="IPR018166">
    <property type="entry name" value="S-AdoMet_deCO2ase_CS"/>
</dbReference>
<evidence type="ECO:0000256" key="4">
    <source>
        <dbReference type="ARBA" id="ARBA00008466"/>
    </source>
</evidence>
<evidence type="ECO:0000256" key="8">
    <source>
        <dbReference type="ARBA" id="ARBA00022813"/>
    </source>
</evidence>
<keyword evidence="6" id="KW-0949">S-adenosyl-L-methionine</keyword>
<evidence type="ECO:0000256" key="14">
    <source>
        <dbReference type="ARBA" id="ARBA00023317"/>
    </source>
</evidence>
<name>A0A8C4QAL1_EPTBU</name>
<evidence type="ECO:0000256" key="6">
    <source>
        <dbReference type="ARBA" id="ARBA00022691"/>
    </source>
</evidence>
<dbReference type="AlphaFoldDB" id="A0A8C4QAL1"/>
<keyword evidence="13" id="KW-0704">Schiff base</keyword>
<keyword evidence="14" id="KW-0670">Pyruvate</keyword>
<dbReference type="UniPathway" id="UPA00331">
    <property type="reaction ID" value="UER00451"/>
</dbReference>
<evidence type="ECO:0000256" key="2">
    <source>
        <dbReference type="ARBA" id="ARBA00002587"/>
    </source>
</evidence>
<comment type="function">
    <text evidence="2">Essential for biosynthesis of the polyamines spermidine and spermine. Promotes maintenance and self-renewal of embryonic stem cells, by maintaining spermine levels.</text>
</comment>
<keyword evidence="8" id="KW-0068">Autocatalytic cleavage</keyword>
<dbReference type="Gene3D" id="3.60.90.10">
    <property type="entry name" value="S-adenosylmethionine decarboxylase"/>
    <property type="match status" value="1"/>
</dbReference>
<dbReference type="NCBIfam" id="TIGR00535">
    <property type="entry name" value="SAM_DCase"/>
    <property type="match status" value="1"/>
</dbReference>
<evidence type="ECO:0000313" key="17">
    <source>
        <dbReference type="Proteomes" id="UP000694388"/>
    </source>
</evidence>
<evidence type="ECO:0000256" key="13">
    <source>
        <dbReference type="ARBA" id="ARBA00023270"/>
    </source>
</evidence>
<keyword evidence="7" id="KW-0210">Decarboxylase</keyword>
<dbReference type="Ensembl" id="ENSEBUT00000013063.1">
    <property type="protein sequence ID" value="ENSEBUP00000012487.1"/>
    <property type="gene ID" value="ENSEBUG00000007940.1"/>
</dbReference>
<comment type="similarity">
    <text evidence="4">Belongs to the eukaryotic AdoMetDC family.</text>
</comment>
<keyword evidence="10" id="KW-0620">Polyamine biosynthesis</keyword>
<dbReference type="PROSITE" id="PS01336">
    <property type="entry name" value="ADOMETDC"/>
    <property type="match status" value="1"/>
</dbReference>
<dbReference type="PANTHER" id="PTHR11570">
    <property type="entry name" value="S-ADENOSYLMETHIONINE DECARBOXYLASE"/>
    <property type="match status" value="1"/>
</dbReference>
<reference evidence="16" key="1">
    <citation type="submission" date="2025-08" db="UniProtKB">
        <authorList>
            <consortium name="Ensembl"/>
        </authorList>
    </citation>
    <scope>IDENTIFICATION</scope>
</reference>
<evidence type="ECO:0000256" key="1">
    <source>
        <dbReference type="ARBA" id="ARBA00001928"/>
    </source>
</evidence>
<accession>A0A8C4QAL1</accession>
<dbReference type="InterPro" id="IPR016067">
    <property type="entry name" value="S-AdoMet_deCO2ase_core"/>
</dbReference>
<evidence type="ECO:0000256" key="12">
    <source>
        <dbReference type="ARBA" id="ARBA00023239"/>
    </source>
</evidence>
<dbReference type="SUPFAM" id="SSF56276">
    <property type="entry name" value="S-adenosylmethionine decarboxylase"/>
    <property type="match status" value="1"/>
</dbReference>
<keyword evidence="9" id="KW-0745">Spermidine biosynthesis</keyword>
<dbReference type="InterPro" id="IPR001985">
    <property type="entry name" value="S-AdoMet_decarboxylase_euk"/>
</dbReference>
<evidence type="ECO:0000256" key="3">
    <source>
        <dbReference type="ARBA" id="ARBA00004911"/>
    </source>
</evidence>
<evidence type="ECO:0000313" key="16">
    <source>
        <dbReference type="Ensembl" id="ENSEBUP00000012487.1"/>
    </source>
</evidence>
<evidence type="ECO:0000256" key="5">
    <source>
        <dbReference type="ARBA" id="ARBA00012357"/>
    </source>
</evidence>
<evidence type="ECO:0000256" key="11">
    <source>
        <dbReference type="ARBA" id="ARBA00023145"/>
    </source>
</evidence>
<evidence type="ECO:0000256" key="7">
    <source>
        <dbReference type="ARBA" id="ARBA00022793"/>
    </source>
</evidence>
<sequence length="410" mass="46224">MEKLERCEDEGVQKEVRSVRDCEDGEALVQVSQKHFDEDEKSLFGMKRLESKRITGGEEEDEEDASFFEGAEKLLEIWFKDKAGSDLRVIPRHEWDSVLSYVHCLIISHMSSADHDAYVLSESSMFISRQRFILKTCGKTTLLLALHPLLSLVFSYCQNTPQSLFYSRKSYLQPDHQPQPHGSFSQEADFLLSLFPDGRSYCMGDMNRDCWYLFKVVRLGTFGSPFLVPSCPGLTVEPDQTLEVLMSNLEPEAMQPFFQSDGITAQDVTKKTGIASLLPGSSIDAVLFSPCGYSLNGLTSQGYYWTIHVTPEANFSYASFETNLELCPGEVENSFADDAEKKVTLLGLLTQLLHIFRPKKLITTLFANSTSKCHMVPPGFASPPGYYVTGRQWAQFSLYSLLFLSMERGN</sequence>
<keyword evidence="11" id="KW-0865">Zymogen</keyword>
<evidence type="ECO:0000256" key="9">
    <source>
        <dbReference type="ARBA" id="ARBA00023066"/>
    </source>
</evidence>
<dbReference type="Pfam" id="PF01536">
    <property type="entry name" value="SAM_decarbox"/>
    <property type="match status" value="1"/>
</dbReference>
<dbReference type="GO" id="GO:0006597">
    <property type="term" value="P:spermine biosynthetic process"/>
    <property type="evidence" value="ECO:0007669"/>
    <property type="project" value="InterPro"/>
</dbReference>
<keyword evidence="17" id="KW-1185">Reference proteome</keyword>
<evidence type="ECO:0000256" key="10">
    <source>
        <dbReference type="ARBA" id="ARBA00023115"/>
    </source>
</evidence>
<dbReference type="Proteomes" id="UP000694388">
    <property type="component" value="Unplaced"/>
</dbReference>
<dbReference type="GO" id="GO:0005829">
    <property type="term" value="C:cytosol"/>
    <property type="evidence" value="ECO:0007669"/>
    <property type="project" value="TreeGrafter"/>
</dbReference>
<comment type="cofactor">
    <cofactor evidence="1">
        <name>pyruvate</name>
        <dbReference type="ChEBI" id="CHEBI:15361"/>
    </cofactor>
</comment>
<protein>
    <recommendedName>
        <fullName evidence="5">adenosylmethionine decarboxylase</fullName>
        <ecNumber evidence="5">4.1.1.50</ecNumber>
    </recommendedName>
</protein>
<comment type="catalytic activity">
    <reaction evidence="15">
        <text>S-adenosyl-L-methionine + H(+) = S-adenosyl 3-(methylsulfanyl)propylamine + CO2</text>
        <dbReference type="Rhea" id="RHEA:15981"/>
        <dbReference type="ChEBI" id="CHEBI:15378"/>
        <dbReference type="ChEBI" id="CHEBI:16526"/>
        <dbReference type="ChEBI" id="CHEBI:57443"/>
        <dbReference type="ChEBI" id="CHEBI:59789"/>
        <dbReference type="EC" id="4.1.1.50"/>
    </reaction>
</comment>
<dbReference type="GeneTree" id="ENSGT00390000011776"/>
<reference evidence="16" key="2">
    <citation type="submission" date="2025-09" db="UniProtKB">
        <authorList>
            <consortium name="Ensembl"/>
        </authorList>
    </citation>
    <scope>IDENTIFICATION</scope>
</reference>
<dbReference type="PANTHER" id="PTHR11570:SF0">
    <property type="entry name" value="S-ADENOSYLMETHIONINE DECARBOXYLASE PROENZYME"/>
    <property type="match status" value="1"/>
</dbReference>
<comment type="pathway">
    <text evidence="3">Amine and polyamine biosynthesis; S-adenosylmethioninamine biosynthesis; S-adenosylmethioninamine from S-adenosyl-L-methionine: step 1/1.</text>
</comment>